<feature type="region of interest" description="Disordered" evidence="1">
    <location>
        <begin position="147"/>
        <end position="230"/>
    </location>
</feature>
<sequence length="327" mass="34988">MLTGAARVSVKEPTVSWGTGGESRGGNRGCSSVRPKSFWKMWNDPMYRYWRSQAQCQDLFGRRWMPRGAGFHHCDGVDRTSCGRLIGQGGIQSPDPTRYLALSCSMMSCHLSDQASADAPVLVSLPQQQQRAGGQLSLVGLPSPGAGGTVARADDKNRQDIGGAVFNKRLTGTPDVLPEKKRKKKDAGGGVTNTTSSASVATGGAVPPCIQHRADGAQGSGGSPSFEAESGAMPWRADFNACGADHEPARREMLKKVTTVREAEGKDATARFAVIGVSDLHESEGERREERGRRFAPCGRLGCPCLLLEIAGGIRRKSRQLESAKFD</sequence>
<evidence type="ECO:0000313" key="2">
    <source>
        <dbReference type="EMBL" id="KAH7368506.1"/>
    </source>
</evidence>
<accession>A0A8K0X811</accession>
<reference evidence="2" key="1">
    <citation type="journal article" date="2021" name="Nat. Commun.">
        <title>Genetic determinants of endophytism in the Arabidopsis root mycobiome.</title>
        <authorList>
            <person name="Mesny F."/>
            <person name="Miyauchi S."/>
            <person name="Thiergart T."/>
            <person name="Pickel B."/>
            <person name="Atanasova L."/>
            <person name="Karlsson M."/>
            <person name="Huettel B."/>
            <person name="Barry K.W."/>
            <person name="Haridas S."/>
            <person name="Chen C."/>
            <person name="Bauer D."/>
            <person name="Andreopoulos W."/>
            <person name="Pangilinan J."/>
            <person name="LaButti K."/>
            <person name="Riley R."/>
            <person name="Lipzen A."/>
            <person name="Clum A."/>
            <person name="Drula E."/>
            <person name="Henrissat B."/>
            <person name="Kohler A."/>
            <person name="Grigoriev I.V."/>
            <person name="Martin F.M."/>
            <person name="Hacquard S."/>
        </authorList>
    </citation>
    <scope>NUCLEOTIDE SEQUENCE</scope>
    <source>
        <strain evidence="2">MPI-CAGE-AT-0016</strain>
    </source>
</reference>
<gene>
    <name evidence="2" type="ORF">B0T11DRAFT_316662</name>
</gene>
<dbReference type="AlphaFoldDB" id="A0A8K0X811"/>
<name>A0A8K0X811_9PEZI</name>
<proteinExistence type="predicted"/>
<organism evidence="2 3">
    <name type="scientific">Plectosphaerella cucumerina</name>
    <dbReference type="NCBI Taxonomy" id="40658"/>
    <lineage>
        <taxon>Eukaryota</taxon>
        <taxon>Fungi</taxon>
        <taxon>Dikarya</taxon>
        <taxon>Ascomycota</taxon>
        <taxon>Pezizomycotina</taxon>
        <taxon>Sordariomycetes</taxon>
        <taxon>Hypocreomycetidae</taxon>
        <taxon>Glomerellales</taxon>
        <taxon>Plectosphaerellaceae</taxon>
        <taxon>Plectosphaerella</taxon>
    </lineage>
</organism>
<comment type="caution">
    <text evidence="2">The sequence shown here is derived from an EMBL/GenBank/DDBJ whole genome shotgun (WGS) entry which is preliminary data.</text>
</comment>
<dbReference type="Proteomes" id="UP000813385">
    <property type="component" value="Unassembled WGS sequence"/>
</dbReference>
<evidence type="ECO:0000256" key="1">
    <source>
        <dbReference type="SAM" id="MobiDB-lite"/>
    </source>
</evidence>
<feature type="compositionally biased region" description="Low complexity" evidence="1">
    <location>
        <begin position="192"/>
        <end position="206"/>
    </location>
</feature>
<keyword evidence="3" id="KW-1185">Reference proteome</keyword>
<feature type="region of interest" description="Disordered" evidence="1">
    <location>
        <begin position="1"/>
        <end position="29"/>
    </location>
</feature>
<protein>
    <submittedName>
        <fullName evidence="2">Uncharacterized protein</fullName>
    </submittedName>
</protein>
<feature type="compositionally biased region" description="Gly residues" evidence="1">
    <location>
        <begin position="18"/>
        <end position="28"/>
    </location>
</feature>
<evidence type="ECO:0000313" key="3">
    <source>
        <dbReference type="Proteomes" id="UP000813385"/>
    </source>
</evidence>
<dbReference type="EMBL" id="JAGPXD010000002">
    <property type="protein sequence ID" value="KAH7368506.1"/>
    <property type="molecule type" value="Genomic_DNA"/>
</dbReference>